<dbReference type="AlphaFoldDB" id="A0A2N5RVL7"/>
<dbReference type="Proteomes" id="UP000235388">
    <property type="component" value="Unassembled WGS sequence"/>
</dbReference>
<organism evidence="1 2">
    <name type="scientific">Puccinia coronata f. sp. avenae</name>
    <dbReference type="NCBI Taxonomy" id="200324"/>
    <lineage>
        <taxon>Eukaryota</taxon>
        <taxon>Fungi</taxon>
        <taxon>Dikarya</taxon>
        <taxon>Basidiomycota</taxon>
        <taxon>Pucciniomycotina</taxon>
        <taxon>Pucciniomycetes</taxon>
        <taxon>Pucciniales</taxon>
        <taxon>Pucciniaceae</taxon>
        <taxon>Puccinia</taxon>
    </lineage>
</organism>
<keyword evidence="2" id="KW-1185">Reference proteome</keyword>
<sequence length="104" mass="11293">MDYKRPVELRVGCSVGITNQCFSNQPAQFQSSKGNGFVLTITSSENTALEFKVQPVDFGGRPSPLEHPPVELHRPSCPSLDCLVVQAMNRHPDALGIPAGARMD</sequence>
<gene>
    <name evidence="1" type="ORF">PCANC_28127</name>
</gene>
<reference evidence="1 2" key="1">
    <citation type="submission" date="2017-11" db="EMBL/GenBank/DDBJ databases">
        <title>De novo assembly and phasing of dikaryotic genomes from two isolates of Puccinia coronata f. sp. avenae, the causal agent of oat crown rust.</title>
        <authorList>
            <person name="Miller M.E."/>
            <person name="Zhang Y."/>
            <person name="Omidvar V."/>
            <person name="Sperschneider J."/>
            <person name="Schwessinger B."/>
            <person name="Raley C."/>
            <person name="Palmer J.M."/>
            <person name="Garnica D."/>
            <person name="Upadhyaya N."/>
            <person name="Rathjen J."/>
            <person name="Taylor J.M."/>
            <person name="Park R.F."/>
            <person name="Dodds P.N."/>
            <person name="Hirsch C.D."/>
            <person name="Kianian S.F."/>
            <person name="Figueroa M."/>
        </authorList>
    </citation>
    <scope>NUCLEOTIDE SEQUENCE [LARGE SCALE GENOMIC DNA]</scope>
    <source>
        <strain evidence="1">12NC29</strain>
    </source>
</reference>
<name>A0A2N5RVL7_9BASI</name>
<comment type="caution">
    <text evidence="1">The sequence shown here is derived from an EMBL/GenBank/DDBJ whole genome shotgun (WGS) entry which is preliminary data.</text>
</comment>
<evidence type="ECO:0000313" key="1">
    <source>
        <dbReference type="EMBL" id="PLW05041.1"/>
    </source>
</evidence>
<dbReference type="EMBL" id="PGCJ01001509">
    <property type="protein sequence ID" value="PLW05041.1"/>
    <property type="molecule type" value="Genomic_DNA"/>
</dbReference>
<proteinExistence type="predicted"/>
<accession>A0A2N5RVL7</accession>
<protein>
    <submittedName>
        <fullName evidence="1">Uncharacterized protein</fullName>
    </submittedName>
</protein>
<evidence type="ECO:0000313" key="2">
    <source>
        <dbReference type="Proteomes" id="UP000235388"/>
    </source>
</evidence>